<sequence length="102" mass="11661">MVLPDYSDPLPGRHHATGAGLIKPKDKKILPEDKEMWVNHLAQLGISEEFKAGADLQTIFVICFLRPDMGLKAHYLKQSRAKLCFFIISLIINYYKLTMKKT</sequence>
<evidence type="ECO:0000313" key="1">
    <source>
        <dbReference type="EMBL" id="MEQ2284324.1"/>
    </source>
</evidence>
<organism evidence="1 2">
    <name type="scientific">Ameca splendens</name>
    <dbReference type="NCBI Taxonomy" id="208324"/>
    <lineage>
        <taxon>Eukaryota</taxon>
        <taxon>Metazoa</taxon>
        <taxon>Chordata</taxon>
        <taxon>Craniata</taxon>
        <taxon>Vertebrata</taxon>
        <taxon>Euteleostomi</taxon>
        <taxon>Actinopterygii</taxon>
        <taxon>Neopterygii</taxon>
        <taxon>Teleostei</taxon>
        <taxon>Neoteleostei</taxon>
        <taxon>Acanthomorphata</taxon>
        <taxon>Ovalentaria</taxon>
        <taxon>Atherinomorphae</taxon>
        <taxon>Cyprinodontiformes</taxon>
        <taxon>Goodeidae</taxon>
        <taxon>Ameca</taxon>
    </lineage>
</organism>
<dbReference type="Proteomes" id="UP001469553">
    <property type="component" value="Unassembled WGS sequence"/>
</dbReference>
<accession>A0ABV0XS75</accession>
<name>A0ABV0XS75_9TELE</name>
<dbReference type="EMBL" id="JAHRIP010011104">
    <property type="protein sequence ID" value="MEQ2284324.1"/>
    <property type="molecule type" value="Genomic_DNA"/>
</dbReference>
<gene>
    <name evidence="1" type="ORF">AMECASPLE_020419</name>
</gene>
<protein>
    <submittedName>
        <fullName evidence="1">Uncharacterized protein</fullName>
    </submittedName>
</protein>
<comment type="caution">
    <text evidence="1">The sequence shown here is derived from an EMBL/GenBank/DDBJ whole genome shotgun (WGS) entry which is preliminary data.</text>
</comment>
<keyword evidence="2" id="KW-1185">Reference proteome</keyword>
<evidence type="ECO:0000313" key="2">
    <source>
        <dbReference type="Proteomes" id="UP001469553"/>
    </source>
</evidence>
<proteinExistence type="predicted"/>
<reference evidence="1 2" key="1">
    <citation type="submission" date="2021-06" db="EMBL/GenBank/DDBJ databases">
        <authorList>
            <person name="Palmer J.M."/>
        </authorList>
    </citation>
    <scope>NUCLEOTIDE SEQUENCE [LARGE SCALE GENOMIC DNA]</scope>
    <source>
        <strain evidence="1 2">AS_MEX2019</strain>
        <tissue evidence="1">Muscle</tissue>
    </source>
</reference>